<dbReference type="SUPFAM" id="SSF51197">
    <property type="entry name" value="Clavaminate synthase-like"/>
    <property type="match status" value="1"/>
</dbReference>
<dbReference type="InterPro" id="IPR003819">
    <property type="entry name" value="TauD/TfdA-like"/>
</dbReference>
<keyword evidence="5" id="KW-0560">Oxidoreductase</keyword>
<accession>A0A139AKD2</accession>
<keyword evidence="3" id="KW-0479">Metal-binding</keyword>
<dbReference type="Proteomes" id="UP000070544">
    <property type="component" value="Unassembled WGS sequence"/>
</dbReference>
<evidence type="ECO:0000256" key="3">
    <source>
        <dbReference type="ARBA" id="ARBA00022723"/>
    </source>
</evidence>
<dbReference type="GO" id="GO:0046872">
    <property type="term" value="F:metal ion binding"/>
    <property type="evidence" value="ECO:0007669"/>
    <property type="project" value="UniProtKB-KW"/>
</dbReference>
<protein>
    <submittedName>
        <fullName evidence="8">Clavaminate synthase-like protein</fullName>
    </submittedName>
</protein>
<dbReference type="Pfam" id="PF02668">
    <property type="entry name" value="TauD"/>
    <property type="match status" value="1"/>
</dbReference>
<feature type="domain" description="TauD/TfdA-like" evidence="7">
    <location>
        <begin position="25"/>
        <end position="375"/>
    </location>
</feature>
<gene>
    <name evidence="8" type="ORF">M427DRAFT_97161</name>
</gene>
<dbReference type="OMA" id="PCAIMEI"/>
<keyword evidence="4" id="KW-0223">Dioxygenase</keyword>
<name>A0A139AKD2_GONPJ</name>
<dbReference type="STRING" id="1344416.A0A139AKD2"/>
<evidence type="ECO:0000256" key="5">
    <source>
        <dbReference type="ARBA" id="ARBA00023002"/>
    </source>
</evidence>
<evidence type="ECO:0000256" key="1">
    <source>
        <dbReference type="ARBA" id="ARBA00001954"/>
    </source>
</evidence>
<dbReference type="InterPro" id="IPR042098">
    <property type="entry name" value="TauD-like_sf"/>
</dbReference>
<dbReference type="PANTHER" id="PTHR43779">
    <property type="entry name" value="DIOXYGENASE RV0097-RELATED"/>
    <property type="match status" value="1"/>
</dbReference>
<evidence type="ECO:0000259" key="7">
    <source>
        <dbReference type="Pfam" id="PF02668"/>
    </source>
</evidence>
<organism evidence="8 9">
    <name type="scientific">Gonapodya prolifera (strain JEL478)</name>
    <name type="common">Monoblepharis prolifera</name>
    <dbReference type="NCBI Taxonomy" id="1344416"/>
    <lineage>
        <taxon>Eukaryota</taxon>
        <taxon>Fungi</taxon>
        <taxon>Fungi incertae sedis</taxon>
        <taxon>Chytridiomycota</taxon>
        <taxon>Chytridiomycota incertae sedis</taxon>
        <taxon>Monoblepharidomycetes</taxon>
        <taxon>Monoblepharidales</taxon>
        <taxon>Gonapodyaceae</taxon>
        <taxon>Gonapodya</taxon>
    </lineage>
</organism>
<sequence>MSTTISVRPLTKFDETQGYRGSMVNFGAEVIGADLDNLSAQDFAVIERALEDHQVLVIRGQQHMAPASQVKFALAFDPSAECTIHHHGDVSKNALNKSHLLGGNTPVPGLPQLHVIGNGTIHDHYGIESFKLKHPSHADFHATAPPLGNTRYYRWHIDAALYDKFPPRVTTFRTVQPVNNPAKPPIQTLSYDDGSGDEIAMPVGATAYVSGYTAFELLPVELKEWALRTKVLYPPHPYAWAGKCKAESTGCTLVSEGKEVPLDELPPWEEERLTVLPLVWRNPLTCRPSLQLHGIVASAFVTKNPDGSETTMDDLPRVRERILELMRPAVGPEYVLAVKGEAGDLLVWDNWTLWHSVMSNLDGDDPGDLRIMHQCNLAASYPPEAWSPSS</sequence>
<dbReference type="GO" id="GO:0051213">
    <property type="term" value="F:dioxygenase activity"/>
    <property type="evidence" value="ECO:0007669"/>
    <property type="project" value="UniProtKB-KW"/>
</dbReference>
<comment type="similarity">
    <text evidence="2">Belongs to the TfdA dioxygenase family.</text>
</comment>
<dbReference type="InterPro" id="IPR051178">
    <property type="entry name" value="TfdA_dioxygenase"/>
</dbReference>
<evidence type="ECO:0000256" key="6">
    <source>
        <dbReference type="ARBA" id="ARBA00023004"/>
    </source>
</evidence>
<dbReference type="PANTHER" id="PTHR43779:SF2">
    <property type="entry name" value="ALPHA-KETOGLUTARATE-DEPENDENT XANTHINE DIOXYGENASE XAN1"/>
    <property type="match status" value="1"/>
</dbReference>
<keyword evidence="9" id="KW-1185">Reference proteome</keyword>
<evidence type="ECO:0000256" key="4">
    <source>
        <dbReference type="ARBA" id="ARBA00022964"/>
    </source>
</evidence>
<comment type="cofactor">
    <cofactor evidence="1">
        <name>Fe(2+)</name>
        <dbReference type="ChEBI" id="CHEBI:29033"/>
    </cofactor>
</comment>
<dbReference type="EMBL" id="KQ965748">
    <property type="protein sequence ID" value="KXS17240.1"/>
    <property type="molecule type" value="Genomic_DNA"/>
</dbReference>
<keyword evidence="6" id="KW-0408">Iron</keyword>
<dbReference type="OrthoDB" id="93019at2759"/>
<reference evidence="8 9" key="1">
    <citation type="journal article" date="2015" name="Genome Biol. Evol.">
        <title>Phylogenomic analyses indicate that early fungi evolved digesting cell walls of algal ancestors of land plants.</title>
        <authorList>
            <person name="Chang Y."/>
            <person name="Wang S."/>
            <person name="Sekimoto S."/>
            <person name="Aerts A.L."/>
            <person name="Choi C."/>
            <person name="Clum A."/>
            <person name="LaButti K.M."/>
            <person name="Lindquist E.A."/>
            <person name="Yee Ngan C."/>
            <person name="Ohm R.A."/>
            <person name="Salamov A.A."/>
            <person name="Grigoriev I.V."/>
            <person name="Spatafora J.W."/>
            <person name="Berbee M.L."/>
        </authorList>
    </citation>
    <scope>NUCLEOTIDE SEQUENCE [LARGE SCALE GENOMIC DNA]</scope>
    <source>
        <strain evidence="8 9">JEL478</strain>
    </source>
</reference>
<proteinExistence type="inferred from homology"/>
<evidence type="ECO:0000313" key="9">
    <source>
        <dbReference type="Proteomes" id="UP000070544"/>
    </source>
</evidence>
<evidence type="ECO:0000256" key="2">
    <source>
        <dbReference type="ARBA" id="ARBA00005896"/>
    </source>
</evidence>
<dbReference type="AlphaFoldDB" id="A0A139AKD2"/>
<evidence type="ECO:0000313" key="8">
    <source>
        <dbReference type="EMBL" id="KXS17240.1"/>
    </source>
</evidence>
<dbReference type="Gene3D" id="3.60.130.10">
    <property type="entry name" value="Clavaminate synthase-like"/>
    <property type="match status" value="1"/>
</dbReference>